<dbReference type="HOGENOM" id="CLU_702716_0_0_1"/>
<keyword evidence="3" id="KW-1185">Reference proteome</keyword>
<evidence type="ECO:0000313" key="3">
    <source>
        <dbReference type="Proteomes" id="UP000015104"/>
    </source>
</evidence>
<reference evidence="3" key="1">
    <citation type="submission" date="2011-08" db="EMBL/GenBank/DDBJ databases">
        <authorList>
            <person name="Rombauts S."/>
        </authorList>
    </citation>
    <scope>NUCLEOTIDE SEQUENCE</scope>
    <source>
        <strain evidence="3">London</strain>
    </source>
</reference>
<protein>
    <submittedName>
        <fullName evidence="2">Uncharacterized protein</fullName>
    </submittedName>
</protein>
<sequence>MHKPNFQPHSNNSVHDMPHHHHQQFHSDHSRFKDPDFDCNRDKLWFQKLKNFLIVAEDDLHYKATKIGKIREDGSHLKSRSSRLIFKEVEDKLAQLQKSMDNFYVFLNEMNNLEIKYDAIVYDCDTQQTPKKPTNEIIHDSTNTSECGNIDSGSLTDSMQHVGNTILNGISESDPIFSDFFSSPIAASVASSFSLTFTTPKSGKINTDSPLKTPLHGYDVVRDLIKEFQSVEEQPSSPLASSSTCNIPSDTPVAPVLKFDFLVNETQTTTPATTQSDPQTNRNPENNDCTYVVTQAKSAMIASPSGSETRKVFRSKRFNLDKFRNYNAIGLKKKRGRENNPEVAMVTTIEKVDDESSAVVKYDPKTSKSMTPQLLKTMNVDEFLSQVHQKLIN</sequence>
<name>T1KBD7_TETUR</name>
<dbReference type="EnsemblMetazoa" id="tetur08g03720.1">
    <property type="protein sequence ID" value="tetur08g03720.1"/>
    <property type="gene ID" value="tetur08g03720"/>
</dbReference>
<organism evidence="2 3">
    <name type="scientific">Tetranychus urticae</name>
    <name type="common">Two-spotted spider mite</name>
    <dbReference type="NCBI Taxonomy" id="32264"/>
    <lineage>
        <taxon>Eukaryota</taxon>
        <taxon>Metazoa</taxon>
        <taxon>Ecdysozoa</taxon>
        <taxon>Arthropoda</taxon>
        <taxon>Chelicerata</taxon>
        <taxon>Arachnida</taxon>
        <taxon>Acari</taxon>
        <taxon>Acariformes</taxon>
        <taxon>Trombidiformes</taxon>
        <taxon>Prostigmata</taxon>
        <taxon>Eleutherengona</taxon>
        <taxon>Raphignathae</taxon>
        <taxon>Tetranychoidea</taxon>
        <taxon>Tetranychidae</taxon>
        <taxon>Tetranychus</taxon>
    </lineage>
</organism>
<dbReference type="Proteomes" id="UP000015104">
    <property type="component" value="Unassembled WGS sequence"/>
</dbReference>
<proteinExistence type="predicted"/>
<feature type="region of interest" description="Disordered" evidence="1">
    <location>
        <begin position="1"/>
        <end position="30"/>
    </location>
</feature>
<dbReference type="EMBL" id="CAEY01001946">
    <property type="status" value="NOT_ANNOTATED_CDS"/>
    <property type="molecule type" value="Genomic_DNA"/>
</dbReference>
<evidence type="ECO:0000256" key="1">
    <source>
        <dbReference type="SAM" id="MobiDB-lite"/>
    </source>
</evidence>
<dbReference type="AlphaFoldDB" id="T1KBD7"/>
<accession>T1KBD7</accession>
<reference evidence="2" key="2">
    <citation type="submission" date="2015-06" db="UniProtKB">
        <authorList>
            <consortium name="EnsemblMetazoa"/>
        </authorList>
    </citation>
    <scope>IDENTIFICATION</scope>
</reference>
<evidence type="ECO:0000313" key="2">
    <source>
        <dbReference type="EnsemblMetazoa" id="tetur08g03720.1"/>
    </source>
</evidence>